<evidence type="ECO:0000313" key="3">
    <source>
        <dbReference type="Proteomes" id="UP001221142"/>
    </source>
</evidence>
<dbReference type="Gene3D" id="2.60.120.260">
    <property type="entry name" value="Galactose-binding domain-like"/>
    <property type="match status" value="1"/>
</dbReference>
<evidence type="ECO:0000313" key="2">
    <source>
        <dbReference type="EMBL" id="KAJ7650803.1"/>
    </source>
</evidence>
<feature type="chain" id="PRO_5041995494" evidence="1">
    <location>
        <begin position="21"/>
        <end position="191"/>
    </location>
</feature>
<sequence>MPPGAVLLFIHFLLASSVYAQKLTNRTIDDTNGDSVTGAVPVYTPEAVWDGPSCNGCAILPNRAQTFDGTYHAATYNSGLRDMEISMSFTGASPCSSRSLAIKRFAGVAIYVFFILANHVADGITTTTAANFSIDGTYRGTFNHTPSTSTDFEFDALVFAQTGLENATHTLVISTQGPNDIYVNFDYAKYT</sequence>
<comment type="caution">
    <text evidence="2">The sequence shown here is derived from an EMBL/GenBank/DDBJ whole genome shotgun (WGS) entry which is preliminary data.</text>
</comment>
<gene>
    <name evidence="2" type="ORF">FB45DRAFT_732028</name>
</gene>
<keyword evidence="3" id="KW-1185">Reference proteome</keyword>
<dbReference type="EMBL" id="JARKIF010000001">
    <property type="protein sequence ID" value="KAJ7650803.1"/>
    <property type="molecule type" value="Genomic_DNA"/>
</dbReference>
<proteinExistence type="predicted"/>
<dbReference type="Proteomes" id="UP001221142">
    <property type="component" value="Unassembled WGS sequence"/>
</dbReference>
<keyword evidence="1" id="KW-0732">Signal</keyword>
<organism evidence="2 3">
    <name type="scientific">Roridomyces roridus</name>
    <dbReference type="NCBI Taxonomy" id="1738132"/>
    <lineage>
        <taxon>Eukaryota</taxon>
        <taxon>Fungi</taxon>
        <taxon>Dikarya</taxon>
        <taxon>Basidiomycota</taxon>
        <taxon>Agaricomycotina</taxon>
        <taxon>Agaricomycetes</taxon>
        <taxon>Agaricomycetidae</taxon>
        <taxon>Agaricales</taxon>
        <taxon>Marasmiineae</taxon>
        <taxon>Mycenaceae</taxon>
        <taxon>Roridomyces</taxon>
    </lineage>
</organism>
<evidence type="ECO:0000256" key="1">
    <source>
        <dbReference type="SAM" id="SignalP"/>
    </source>
</evidence>
<protein>
    <submittedName>
        <fullName evidence="2">Uncharacterized protein</fullName>
    </submittedName>
</protein>
<name>A0AAD7FZ52_9AGAR</name>
<accession>A0AAD7FZ52</accession>
<reference evidence="2" key="1">
    <citation type="submission" date="2023-03" db="EMBL/GenBank/DDBJ databases">
        <title>Massive genome expansion in bonnet fungi (Mycena s.s.) driven by repeated elements and novel gene families across ecological guilds.</title>
        <authorList>
            <consortium name="Lawrence Berkeley National Laboratory"/>
            <person name="Harder C.B."/>
            <person name="Miyauchi S."/>
            <person name="Viragh M."/>
            <person name="Kuo A."/>
            <person name="Thoen E."/>
            <person name="Andreopoulos B."/>
            <person name="Lu D."/>
            <person name="Skrede I."/>
            <person name="Drula E."/>
            <person name="Henrissat B."/>
            <person name="Morin E."/>
            <person name="Kohler A."/>
            <person name="Barry K."/>
            <person name="LaButti K."/>
            <person name="Morin E."/>
            <person name="Salamov A."/>
            <person name="Lipzen A."/>
            <person name="Mereny Z."/>
            <person name="Hegedus B."/>
            <person name="Baldrian P."/>
            <person name="Stursova M."/>
            <person name="Weitz H."/>
            <person name="Taylor A."/>
            <person name="Grigoriev I.V."/>
            <person name="Nagy L.G."/>
            <person name="Martin F."/>
            <person name="Kauserud H."/>
        </authorList>
    </citation>
    <scope>NUCLEOTIDE SEQUENCE</scope>
    <source>
        <strain evidence="2">9284</strain>
    </source>
</reference>
<dbReference type="AlphaFoldDB" id="A0AAD7FZ52"/>
<feature type="signal peptide" evidence="1">
    <location>
        <begin position="1"/>
        <end position="20"/>
    </location>
</feature>